<evidence type="ECO:0000259" key="1">
    <source>
        <dbReference type="Pfam" id="PF13966"/>
    </source>
</evidence>
<dbReference type="InterPro" id="IPR026960">
    <property type="entry name" value="RVT-Znf"/>
</dbReference>
<dbReference type="EMBL" id="JAUJYO010000010">
    <property type="protein sequence ID" value="KAK1306609.1"/>
    <property type="molecule type" value="Genomic_DNA"/>
</dbReference>
<gene>
    <name evidence="2" type="ORF">QJS10_CPA10g01591</name>
</gene>
<evidence type="ECO:0000313" key="3">
    <source>
        <dbReference type="Proteomes" id="UP001180020"/>
    </source>
</evidence>
<comment type="caution">
    <text evidence="2">The sequence shown here is derived from an EMBL/GenBank/DDBJ whole genome shotgun (WGS) entry which is preliminary data.</text>
</comment>
<dbReference type="Pfam" id="PF13966">
    <property type="entry name" value="zf-RVT"/>
    <property type="match status" value="1"/>
</dbReference>
<evidence type="ECO:0000313" key="2">
    <source>
        <dbReference type="EMBL" id="KAK1306609.1"/>
    </source>
</evidence>
<name>A0AAV9E0D6_ACOCL</name>
<keyword evidence="3" id="KW-1185">Reference proteome</keyword>
<dbReference type="Proteomes" id="UP001180020">
    <property type="component" value="Unassembled WGS sequence"/>
</dbReference>
<sequence length="169" mass="19156">MAIHWGPTDSTPVNKLFSNGKWSTSNRWPPAYLSVWEDIIKIRMGGNRADIPIWKKSKSGTLNSKAAWNYLRSPKPLVSWKGWVWDPGQIPRHSYTAWLALLNKLPTLQRLQNKGIIQSTTCPLCSAASEDVDHLFFKCGYSSYIWFSILAKMGLPRKASGTCWAGWKS</sequence>
<reference evidence="2" key="2">
    <citation type="submission" date="2023-06" db="EMBL/GenBank/DDBJ databases">
        <authorList>
            <person name="Ma L."/>
            <person name="Liu K.-W."/>
            <person name="Li Z."/>
            <person name="Hsiao Y.-Y."/>
            <person name="Qi Y."/>
            <person name="Fu T."/>
            <person name="Tang G."/>
            <person name="Zhang D."/>
            <person name="Sun W.-H."/>
            <person name="Liu D.-K."/>
            <person name="Li Y."/>
            <person name="Chen G.-Z."/>
            <person name="Liu X.-D."/>
            <person name="Liao X.-Y."/>
            <person name="Jiang Y.-T."/>
            <person name="Yu X."/>
            <person name="Hao Y."/>
            <person name="Huang J."/>
            <person name="Zhao X.-W."/>
            <person name="Ke S."/>
            <person name="Chen Y.-Y."/>
            <person name="Wu W.-L."/>
            <person name="Hsu J.-L."/>
            <person name="Lin Y.-F."/>
            <person name="Huang M.-D."/>
            <person name="Li C.-Y."/>
            <person name="Huang L."/>
            <person name="Wang Z.-W."/>
            <person name="Zhao X."/>
            <person name="Zhong W.-Y."/>
            <person name="Peng D.-H."/>
            <person name="Ahmad S."/>
            <person name="Lan S."/>
            <person name="Zhang J.-S."/>
            <person name="Tsai W.-C."/>
            <person name="Van De Peer Y."/>
            <person name="Liu Z.-J."/>
        </authorList>
    </citation>
    <scope>NUCLEOTIDE SEQUENCE</scope>
    <source>
        <strain evidence="2">CP</strain>
        <tissue evidence="2">Leaves</tissue>
    </source>
</reference>
<dbReference type="AlphaFoldDB" id="A0AAV9E0D6"/>
<reference evidence="2" key="1">
    <citation type="journal article" date="2023" name="Nat. Commun.">
        <title>Diploid and tetraploid genomes of Acorus and the evolution of monocots.</title>
        <authorList>
            <person name="Ma L."/>
            <person name="Liu K.W."/>
            <person name="Li Z."/>
            <person name="Hsiao Y.Y."/>
            <person name="Qi Y."/>
            <person name="Fu T."/>
            <person name="Tang G.D."/>
            <person name="Zhang D."/>
            <person name="Sun W.H."/>
            <person name="Liu D.K."/>
            <person name="Li Y."/>
            <person name="Chen G.Z."/>
            <person name="Liu X.D."/>
            <person name="Liao X.Y."/>
            <person name="Jiang Y.T."/>
            <person name="Yu X."/>
            <person name="Hao Y."/>
            <person name="Huang J."/>
            <person name="Zhao X.W."/>
            <person name="Ke S."/>
            <person name="Chen Y.Y."/>
            <person name="Wu W.L."/>
            <person name="Hsu J.L."/>
            <person name="Lin Y.F."/>
            <person name="Huang M.D."/>
            <person name="Li C.Y."/>
            <person name="Huang L."/>
            <person name="Wang Z.W."/>
            <person name="Zhao X."/>
            <person name="Zhong W.Y."/>
            <person name="Peng D.H."/>
            <person name="Ahmad S."/>
            <person name="Lan S."/>
            <person name="Zhang J.S."/>
            <person name="Tsai W.C."/>
            <person name="Van de Peer Y."/>
            <person name="Liu Z.J."/>
        </authorList>
    </citation>
    <scope>NUCLEOTIDE SEQUENCE</scope>
    <source>
        <strain evidence="2">CP</strain>
    </source>
</reference>
<proteinExistence type="predicted"/>
<protein>
    <recommendedName>
        <fullName evidence="1">Reverse transcriptase zinc-binding domain-containing protein</fullName>
    </recommendedName>
</protein>
<organism evidence="2 3">
    <name type="scientific">Acorus calamus</name>
    <name type="common">Sweet flag</name>
    <dbReference type="NCBI Taxonomy" id="4465"/>
    <lineage>
        <taxon>Eukaryota</taxon>
        <taxon>Viridiplantae</taxon>
        <taxon>Streptophyta</taxon>
        <taxon>Embryophyta</taxon>
        <taxon>Tracheophyta</taxon>
        <taxon>Spermatophyta</taxon>
        <taxon>Magnoliopsida</taxon>
        <taxon>Liliopsida</taxon>
        <taxon>Acoraceae</taxon>
        <taxon>Acorus</taxon>
    </lineage>
</organism>
<accession>A0AAV9E0D6</accession>
<feature type="domain" description="Reverse transcriptase zinc-binding" evidence="1">
    <location>
        <begin position="64"/>
        <end position="146"/>
    </location>
</feature>